<evidence type="ECO:0000313" key="2">
    <source>
        <dbReference type="Proteomes" id="UP001305647"/>
    </source>
</evidence>
<sequence>MLKRGNCVSRRASMRLIRDSWRMIFTRLLLTMRLASYHALWAAVHAGLARWSPTHRPRLADRPLSQYYAIAEASSSFPGTFITHPTACMKPPRCQSMRWPMVNRDLCALHTAPINTTRCRLLILDNPSGRALDPGLDMKRTHRERCLVSSFLCSSSQLVAAQSFFISLYGLPPHTPFILGRHCFVPCLETLLVHFPSLHEL</sequence>
<organism evidence="1 2">
    <name type="scientific">Parathielavia hyrcaniae</name>
    <dbReference type="NCBI Taxonomy" id="113614"/>
    <lineage>
        <taxon>Eukaryota</taxon>
        <taxon>Fungi</taxon>
        <taxon>Dikarya</taxon>
        <taxon>Ascomycota</taxon>
        <taxon>Pezizomycotina</taxon>
        <taxon>Sordariomycetes</taxon>
        <taxon>Sordariomycetidae</taxon>
        <taxon>Sordariales</taxon>
        <taxon>Chaetomiaceae</taxon>
        <taxon>Parathielavia</taxon>
    </lineage>
</organism>
<dbReference type="EMBL" id="MU863624">
    <property type="protein sequence ID" value="KAK4106516.1"/>
    <property type="molecule type" value="Genomic_DNA"/>
</dbReference>
<proteinExistence type="predicted"/>
<comment type="caution">
    <text evidence="1">The sequence shown here is derived from an EMBL/GenBank/DDBJ whole genome shotgun (WGS) entry which is preliminary data.</text>
</comment>
<dbReference type="AlphaFoldDB" id="A0AAN6QFL5"/>
<keyword evidence="2" id="KW-1185">Reference proteome</keyword>
<protein>
    <submittedName>
        <fullName evidence="1">Uncharacterized protein</fullName>
    </submittedName>
</protein>
<gene>
    <name evidence="1" type="ORF">N658DRAFT_21671</name>
</gene>
<accession>A0AAN6QFL5</accession>
<reference evidence="1" key="2">
    <citation type="submission" date="2023-05" db="EMBL/GenBank/DDBJ databases">
        <authorList>
            <consortium name="Lawrence Berkeley National Laboratory"/>
            <person name="Steindorff A."/>
            <person name="Hensen N."/>
            <person name="Bonometti L."/>
            <person name="Westerberg I."/>
            <person name="Brannstrom I.O."/>
            <person name="Guillou S."/>
            <person name="Cros-Aarteil S."/>
            <person name="Calhoun S."/>
            <person name="Haridas S."/>
            <person name="Kuo A."/>
            <person name="Mondo S."/>
            <person name="Pangilinan J."/>
            <person name="Riley R."/>
            <person name="Labutti K."/>
            <person name="Andreopoulos B."/>
            <person name="Lipzen A."/>
            <person name="Chen C."/>
            <person name="Yanf M."/>
            <person name="Daum C."/>
            <person name="Ng V."/>
            <person name="Clum A."/>
            <person name="Ohm R."/>
            <person name="Martin F."/>
            <person name="Silar P."/>
            <person name="Natvig D."/>
            <person name="Lalanne C."/>
            <person name="Gautier V."/>
            <person name="Ament-Velasquez S.L."/>
            <person name="Kruys A."/>
            <person name="Hutchinson M.I."/>
            <person name="Powell A.J."/>
            <person name="Barry K."/>
            <person name="Miller A.N."/>
            <person name="Grigoriev I.V."/>
            <person name="Debuchy R."/>
            <person name="Gladieux P."/>
            <person name="Thoren M.H."/>
            <person name="Johannesson H."/>
        </authorList>
    </citation>
    <scope>NUCLEOTIDE SEQUENCE</scope>
    <source>
        <strain evidence="1">CBS 757.83</strain>
    </source>
</reference>
<name>A0AAN6QFL5_9PEZI</name>
<evidence type="ECO:0000313" key="1">
    <source>
        <dbReference type="EMBL" id="KAK4106516.1"/>
    </source>
</evidence>
<reference evidence="1" key="1">
    <citation type="journal article" date="2023" name="Mol. Phylogenet. Evol.">
        <title>Genome-scale phylogeny and comparative genomics of the fungal order Sordariales.</title>
        <authorList>
            <person name="Hensen N."/>
            <person name="Bonometti L."/>
            <person name="Westerberg I."/>
            <person name="Brannstrom I.O."/>
            <person name="Guillou S."/>
            <person name="Cros-Aarteil S."/>
            <person name="Calhoun S."/>
            <person name="Haridas S."/>
            <person name="Kuo A."/>
            <person name="Mondo S."/>
            <person name="Pangilinan J."/>
            <person name="Riley R."/>
            <person name="LaButti K."/>
            <person name="Andreopoulos B."/>
            <person name="Lipzen A."/>
            <person name="Chen C."/>
            <person name="Yan M."/>
            <person name="Daum C."/>
            <person name="Ng V."/>
            <person name="Clum A."/>
            <person name="Steindorff A."/>
            <person name="Ohm R.A."/>
            <person name="Martin F."/>
            <person name="Silar P."/>
            <person name="Natvig D.O."/>
            <person name="Lalanne C."/>
            <person name="Gautier V."/>
            <person name="Ament-Velasquez S.L."/>
            <person name="Kruys A."/>
            <person name="Hutchinson M.I."/>
            <person name="Powell A.J."/>
            <person name="Barry K."/>
            <person name="Miller A.N."/>
            <person name="Grigoriev I.V."/>
            <person name="Debuchy R."/>
            <person name="Gladieux P."/>
            <person name="Hiltunen Thoren M."/>
            <person name="Johannesson H."/>
        </authorList>
    </citation>
    <scope>NUCLEOTIDE SEQUENCE</scope>
    <source>
        <strain evidence="1">CBS 757.83</strain>
    </source>
</reference>
<dbReference type="Proteomes" id="UP001305647">
    <property type="component" value="Unassembled WGS sequence"/>
</dbReference>